<dbReference type="CDD" id="cd04491">
    <property type="entry name" value="SoSSB_OBF"/>
    <property type="match status" value="2"/>
</dbReference>
<dbReference type="InterPro" id="IPR012340">
    <property type="entry name" value="NA-bd_OB-fold"/>
</dbReference>
<name>A0A099SZ45_METMT</name>
<dbReference type="EMBL" id="JRHO01000014">
    <property type="protein sequence ID" value="KGK98165.1"/>
    <property type="molecule type" value="Genomic_DNA"/>
</dbReference>
<dbReference type="GO" id="GO:0010212">
    <property type="term" value="P:response to ionizing radiation"/>
    <property type="evidence" value="ECO:0007669"/>
    <property type="project" value="TreeGrafter"/>
</dbReference>
<reference evidence="2 3" key="1">
    <citation type="submission" date="2014-09" db="EMBL/GenBank/DDBJ databases">
        <title>Draft genome sequence of an obligately methylotrophic methanogen, Methanococcoides methylutens, isolated from marine sediment.</title>
        <authorList>
            <person name="Guan Y."/>
            <person name="Ngugi D.K."/>
            <person name="Blom J."/>
            <person name="Ali S."/>
            <person name="Ferry J.G."/>
            <person name="Stingl U."/>
        </authorList>
    </citation>
    <scope>NUCLEOTIDE SEQUENCE [LARGE SCALE GENOMIC DNA]</scope>
    <source>
        <strain evidence="2 3">DSM 2657</strain>
    </source>
</reference>
<dbReference type="RefSeq" id="WP_048195466.1">
    <property type="nucleotide sequence ID" value="NZ_CAAGSM010000001.1"/>
</dbReference>
<dbReference type="Proteomes" id="UP000029859">
    <property type="component" value="Unassembled WGS sequence"/>
</dbReference>
<keyword evidence="3" id="KW-1185">Reference proteome</keyword>
<dbReference type="PANTHER" id="PTHR13356:SF10">
    <property type="entry name" value="REPLICATION FACTOR-A PROTEIN 1"/>
    <property type="match status" value="1"/>
</dbReference>
<dbReference type="Gene3D" id="2.40.50.140">
    <property type="entry name" value="Nucleic acid-binding proteins"/>
    <property type="match status" value="2"/>
</dbReference>
<dbReference type="PANTHER" id="PTHR13356">
    <property type="entry name" value="OB FOLD NUCLEIC ACID BINDING PROTEIN-RELATED"/>
    <property type="match status" value="1"/>
</dbReference>
<proteinExistence type="predicted"/>
<sequence length="433" mass="47718">MDKKFAPHIEELTKALGNISRSTIEDELELLLKYRVPIDEAKRSILKKFQNDSPVLKKVNDLAIGDKGIALEVRILNINEKNVNLRGNSVTIFSGALADESGLCSFTSWKALSLNPGDAVRVRNASVRAWHNRAEVSIGDRSEVELLEETYLPDISELSVTPVKKLGEVGYSDMFISSVAAVIELYHRDVNVKGKDLTIIEGVMADETSRLPFVSWSLLDGVDIGTIVRFEDASVSMYRGVPSIHLNESTSVHIVGPEEHLSFTFASVNLPPKPLPLGDVLQNEGMFDVSVEGNIVSVRPGSGVIARCPECNRVIMKNTCRSHGVVEGIRDMRIKLILDDGTGSLLVMLNRELSEIVYGKTLQESESLMGKEMSANVVYDDMKSILTGHYLGVRGNTSKVEYGVTFVAKSVWVPSEDLDMRVSVLLERLEGVE</sequence>
<comment type="caution">
    <text evidence="2">The sequence shown here is derived from an EMBL/GenBank/DDBJ whole genome shotgun (WGS) entry which is preliminary data.</text>
</comment>
<protein>
    <submittedName>
        <fullName evidence="2">Replication protein A</fullName>
    </submittedName>
</protein>
<dbReference type="SUPFAM" id="SSF50249">
    <property type="entry name" value="Nucleic acid-binding proteins"/>
    <property type="match status" value="3"/>
</dbReference>
<dbReference type="GO" id="GO:0003677">
    <property type="term" value="F:DNA binding"/>
    <property type="evidence" value="ECO:0007669"/>
    <property type="project" value="UniProtKB-KW"/>
</dbReference>
<dbReference type="NCBIfam" id="NF005554">
    <property type="entry name" value="PRK07218.1"/>
    <property type="match status" value="1"/>
</dbReference>
<accession>A0A099SZ45</accession>
<evidence type="ECO:0000256" key="1">
    <source>
        <dbReference type="ARBA" id="ARBA00023125"/>
    </source>
</evidence>
<keyword evidence="1" id="KW-0238">DNA-binding</keyword>
<gene>
    <name evidence="2" type="ORF">LI82_10600</name>
</gene>
<organism evidence="2 3">
    <name type="scientific">Methanococcoides methylutens</name>
    <dbReference type="NCBI Taxonomy" id="2226"/>
    <lineage>
        <taxon>Archaea</taxon>
        <taxon>Methanobacteriati</taxon>
        <taxon>Methanobacteriota</taxon>
        <taxon>Stenosarchaea group</taxon>
        <taxon>Methanomicrobia</taxon>
        <taxon>Methanosarcinales</taxon>
        <taxon>Methanosarcinaceae</taxon>
        <taxon>Methanococcoides</taxon>
    </lineage>
</organism>
<dbReference type="AlphaFoldDB" id="A0A099SZ45"/>
<evidence type="ECO:0000313" key="3">
    <source>
        <dbReference type="Proteomes" id="UP000029859"/>
    </source>
</evidence>
<dbReference type="OrthoDB" id="335252at2157"/>
<evidence type="ECO:0000313" key="2">
    <source>
        <dbReference type="EMBL" id="KGK98165.1"/>
    </source>
</evidence>
<dbReference type="InterPro" id="IPR051231">
    <property type="entry name" value="SOSS-B"/>
</dbReference>
<dbReference type="GO" id="GO:0000724">
    <property type="term" value="P:double-strand break repair via homologous recombination"/>
    <property type="evidence" value="ECO:0007669"/>
    <property type="project" value="TreeGrafter"/>
</dbReference>